<feature type="signal peptide" evidence="2">
    <location>
        <begin position="1"/>
        <end position="16"/>
    </location>
</feature>
<comment type="caution">
    <text evidence="3">The sequence shown here is derived from an EMBL/GenBank/DDBJ whole genome shotgun (WGS) entry which is preliminary data.</text>
</comment>
<evidence type="ECO:0000313" key="3">
    <source>
        <dbReference type="EMBL" id="RUS90939.1"/>
    </source>
</evidence>
<proteinExistence type="predicted"/>
<dbReference type="AlphaFoldDB" id="A0A433UAU2"/>
<feature type="chain" id="PRO_5019366986" evidence="2">
    <location>
        <begin position="17"/>
        <end position="236"/>
    </location>
</feature>
<accession>A0A433UAU2</accession>
<organism evidence="3 4">
    <name type="scientific">Elysia chlorotica</name>
    <name type="common">Eastern emerald elysia</name>
    <name type="synonym">Sea slug</name>
    <dbReference type="NCBI Taxonomy" id="188477"/>
    <lineage>
        <taxon>Eukaryota</taxon>
        <taxon>Metazoa</taxon>
        <taxon>Spiralia</taxon>
        <taxon>Lophotrochozoa</taxon>
        <taxon>Mollusca</taxon>
        <taxon>Gastropoda</taxon>
        <taxon>Heterobranchia</taxon>
        <taxon>Euthyneura</taxon>
        <taxon>Panpulmonata</taxon>
        <taxon>Sacoglossa</taxon>
        <taxon>Placobranchoidea</taxon>
        <taxon>Plakobranchidae</taxon>
        <taxon>Elysia</taxon>
    </lineage>
</organism>
<gene>
    <name evidence="3" type="ORF">EGW08_001336</name>
</gene>
<evidence type="ECO:0000256" key="2">
    <source>
        <dbReference type="SAM" id="SignalP"/>
    </source>
</evidence>
<keyword evidence="4" id="KW-1185">Reference proteome</keyword>
<dbReference type="Proteomes" id="UP000271974">
    <property type="component" value="Unassembled WGS sequence"/>
</dbReference>
<dbReference type="EMBL" id="RQTK01000022">
    <property type="protein sequence ID" value="RUS90939.1"/>
    <property type="molecule type" value="Genomic_DNA"/>
</dbReference>
<reference evidence="3 4" key="1">
    <citation type="submission" date="2019-01" db="EMBL/GenBank/DDBJ databases">
        <title>A draft genome assembly of the solar-powered sea slug Elysia chlorotica.</title>
        <authorList>
            <person name="Cai H."/>
            <person name="Li Q."/>
            <person name="Fang X."/>
            <person name="Li J."/>
            <person name="Curtis N.E."/>
            <person name="Altenburger A."/>
            <person name="Shibata T."/>
            <person name="Feng M."/>
            <person name="Maeda T."/>
            <person name="Schwartz J.A."/>
            <person name="Shigenobu S."/>
            <person name="Lundholm N."/>
            <person name="Nishiyama T."/>
            <person name="Yang H."/>
            <person name="Hasebe M."/>
            <person name="Li S."/>
            <person name="Pierce S.K."/>
            <person name="Wang J."/>
        </authorList>
    </citation>
    <scope>NUCLEOTIDE SEQUENCE [LARGE SCALE GENOMIC DNA]</scope>
    <source>
        <strain evidence="3">EC2010</strain>
        <tissue evidence="3">Whole organism of an adult</tissue>
    </source>
</reference>
<evidence type="ECO:0000256" key="1">
    <source>
        <dbReference type="SAM" id="MobiDB-lite"/>
    </source>
</evidence>
<evidence type="ECO:0000313" key="4">
    <source>
        <dbReference type="Proteomes" id="UP000271974"/>
    </source>
</evidence>
<sequence>MYSRVLTTMLAQACEALGLSYAGCQMVSPWSPPGQGPARANMERHPRSHANQSTQGDDMYSARLELKEGCFLACLPVESGSERMTGRCWGDGRDIWQRHLTDTLETAADGDWVPGFLSNPPETKKRKVLEGRIQTTDSQIKTPMEFTPSFRGYTDGQWRLHLAGNGQAKTNQSHGQTGMDASPGLQPADDHVLFSSDTRDEAGKRLRLTGSFSGTPVQRLCVNAAEATSLVLVFSP</sequence>
<protein>
    <submittedName>
        <fullName evidence="3">Uncharacterized protein</fullName>
    </submittedName>
</protein>
<name>A0A433UAU2_ELYCH</name>
<feature type="region of interest" description="Disordered" evidence="1">
    <location>
        <begin position="167"/>
        <end position="189"/>
    </location>
</feature>
<feature type="compositionally biased region" description="Polar residues" evidence="1">
    <location>
        <begin position="167"/>
        <end position="176"/>
    </location>
</feature>
<keyword evidence="2" id="KW-0732">Signal</keyword>
<feature type="region of interest" description="Disordered" evidence="1">
    <location>
        <begin position="32"/>
        <end position="55"/>
    </location>
</feature>